<keyword evidence="2" id="KW-1185">Reference proteome</keyword>
<evidence type="ECO:0000313" key="1">
    <source>
        <dbReference type="EMBL" id="RAL62687.1"/>
    </source>
</evidence>
<evidence type="ECO:0000313" key="2">
    <source>
        <dbReference type="Proteomes" id="UP000249056"/>
    </source>
</evidence>
<gene>
    <name evidence="1" type="ORF">DID88_004530</name>
</gene>
<proteinExistence type="predicted"/>
<protein>
    <submittedName>
        <fullName evidence="1">Uncharacterized protein</fullName>
    </submittedName>
</protein>
<sequence>MDPDNLKRLIEAASNGEIDVLEQLLEGTIQEETIQDLLNAAAWKSQTSTVVFLLSKHPSVPLPEETIRAAIYSSSIDLFSALLSKDSTVINPPIR</sequence>
<dbReference type="EMBL" id="QKRW01000023">
    <property type="protein sequence ID" value="RAL62687.1"/>
    <property type="molecule type" value="Genomic_DNA"/>
</dbReference>
<name>A0A395IQV6_9HELO</name>
<dbReference type="AlphaFoldDB" id="A0A395IQV6"/>
<organism evidence="1 2">
    <name type="scientific">Monilinia fructigena</name>
    <dbReference type="NCBI Taxonomy" id="38457"/>
    <lineage>
        <taxon>Eukaryota</taxon>
        <taxon>Fungi</taxon>
        <taxon>Dikarya</taxon>
        <taxon>Ascomycota</taxon>
        <taxon>Pezizomycotina</taxon>
        <taxon>Leotiomycetes</taxon>
        <taxon>Helotiales</taxon>
        <taxon>Sclerotiniaceae</taxon>
        <taxon>Monilinia</taxon>
    </lineage>
</organism>
<dbReference type="Proteomes" id="UP000249056">
    <property type="component" value="Unassembled WGS sequence"/>
</dbReference>
<accession>A0A395IQV6</accession>
<dbReference type="OrthoDB" id="426293at2759"/>
<reference evidence="1 2" key="1">
    <citation type="submission" date="2018-06" db="EMBL/GenBank/DDBJ databases">
        <title>Genome Sequence of the Brown Rot Fungal Pathogen Monilinia fructigena.</title>
        <authorList>
            <person name="Landi L."/>
            <person name="De Miccolis Angelini R.M."/>
            <person name="Pollastro S."/>
            <person name="Abate D."/>
            <person name="Faretra F."/>
            <person name="Romanazzi G."/>
        </authorList>
    </citation>
    <scope>NUCLEOTIDE SEQUENCE [LARGE SCALE GENOMIC DNA]</scope>
    <source>
        <strain evidence="1 2">Mfrg269</strain>
    </source>
</reference>
<dbReference type="SUPFAM" id="SSF140860">
    <property type="entry name" value="Pseudo ankyrin repeat-like"/>
    <property type="match status" value="1"/>
</dbReference>
<comment type="caution">
    <text evidence="1">The sequence shown here is derived from an EMBL/GenBank/DDBJ whole genome shotgun (WGS) entry which is preliminary data.</text>
</comment>